<dbReference type="InterPro" id="IPR014284">
    <property type="entry name" value="RNA_pol_sigma-70_dom"/>
</dbReference>
<evidence type="ECO:0000256" key="1">
    <source>
        <dbReference type="ARBA" id="ARBA00022490"/>
    </source>
</evidence>
<dbReference type="HAMAP" id="MF_00963">
    <property type="entry name" value="Sigma70_RpoD_SigA"/>
    <property type="match status" value="1"/>
</dbReference>
<evidence type="ECO:0000313" key="11">
    <source>
        <dbReference type="EMBL" id="QBB69050.1"/>
    </source>
</evidence>
<dbReference type="Pfam" id="PF04546">
    <property type="entry name" value="Sigma70_ner"/>
    <property type="match status" value="1"/>
</dbReference>
<dbReference type="FunFam" id="1.10.220.120:FF:000001">
    <property type="entry name" value="RNA polymerase sigma factor RpoD"/>
    <property type="match status" value="1"/>
</dbReference>
<comment type="similarity">
    <text evidence="6">Belongs to the sigma-70 factor family. RpoD/SigA subfamily.</text>
</comment>
<dbReference type="KEGG" id="xbc:ELE36_00885"/>
<reference evidence="11 12" key="1">
    <citation type="submission" date="2019-01" db="EMBL/GenBank/DDBJ databases">
        <title>Pseudolysobacter antarctica gen. nov., sp. nov., isolated from Fildes Peninsula, Antarctica.</title>
        <authorList>
            <person name="Wei Z."/>
            <person name="Peng F."/>
        </authorList>
    </citation>
    <scope>NUCLEOTIDE SEQUENCE [LARGE SCALE GENOMIC DNA]</scope>
    <source>
        <strain evidence="11 12">AQ6-296</strain>
    </source>
</reference>
<dbReference type="Pfam" id="PF00140">
    <property type="entry name" value="Sigma70_r1_2"/>
    <property type="match status" value="1"/>
</dbReference>
<dbReference type="FunFam" id="1.10.10.10:FF:000002">
    <property type="entry name" value="RNA polymerase sigma factor SigA"/>
    <property type="match status" value="1"/>
</dbReference>
<dbReference type="GO" id="GO:0003677">
    <property type="term" value="F:DNA binding"/>
    <property type="evidence" value="ECO:0007669"/>
    <property type="project" value="UniProtKB-UniRule"/>
</dbReference>
<keyword evidence="1 6" id="KW-0963">Cytoplasm</keyword>
<dbReference type="InterPro" id="IPR009042">
    <property type="entry name" value="RNA_pol_sigma70_r1_2"/>
</dbReference>
<dbReference type="Pfam" id="PF04545">
    <property type="entry name" value="Sigma70_r4"/>
    <property type="match status" value="1"/>
</dbReference>
<accession>A0A411HEY5</accession>
<dbReference type="InterPro" id="IPR012760">
    <property type="entry name" value="RNA_pol_sigma_RpoD_C"/>
</dbReference>
<sequence length="619" mass="70393">MAIETTPAQQQSEIKSLIIKGKEQGYLTYAEVNDHLPDDIVDPEQLEDIIGMINEMGIEVHEVAPDTETLLPETPVATDDETATEEAVAVLSAVDSEVGRTTDPVRMYMREMGTVELLTREGEIAIAKRIEEGLNQVQSSLASFPWSIHLLLEEFDQHKEGKKRLSEVLTGFLDIEPPPPPEVIEALLEDDSSEAVAKDDEEESADGEEAAPGDTGPDPIEVANRMEELRGFYTKFQKATSKAGLDDKKAQKIRDQMAEAFLKLKLPSIMIDSFVRKLRDVVQNIRSHERIMMDVCIKQAKMPRKDFLKAFPSNETNLTFADELIRKKQKWSSGIRTHREEIIKEQEQLIALEQTLFLSLTDIKEINRAMSIGEAKARRAKKEMVEANLRLVISIAKKYTNRGLQFLDLIQEGNIGLMKAVDKFEYRRGYKFSTYATWWIRQAITRSIADQARTIRIPVHMIETINKLNRISRQMLQEMGREPTPEELAVKMEMPEDKIRKVLKIAKEPISMETPIGDDEDSHLGDFIEDTSIESPVEAATGTGLQETVRDVLGGLTPREAKVLRMRFGIDMNTDHTLEEVGKQFDVTRERIRQIEAKALRKLRHPSRSEQLRSFLDLE</sequence>
<keyword evidence="12" id="KW-1185">Reference proteome</keyword>
<dbReference type="PANTHER" id="PTHR30603">
    <property type="entry name" value="RNA POLYMERASE SIGMA FACTOR RPO"/>
    <property type="match status" value="1"/>
</dbReference>
<gene>
    <name evidence="6 11" type="primary">rpoD</name>
    <name evidence="11" type="ORF">ELE36_00885</name>
</gene>
<feature type="DNA-binding region" description="H-T-H motif" evidence="6">
    <location>
        <begin position="578"/>
        <end position="597"/>
    </location>
</feature>
<comment type="subcellular location">
    <subcellularLocation>
        <location evidence="6">Cytoplasm</location>
    </subcellularLocation>
</comment>
<evidence type="ECO:0000256" key="5">
    <source>
        <dbReference type="ARBA" id="ARBA00023163"/>
    </source>
</evidence>
<evidence type="ECO:0000256" key="8">
    <source>
        <dbReference type="SAM" id="MobiDB-lite"/>
    </source>
</evidence>
<evidence type="ECO:0000313" key="12">
    <source>
        <dbReference type="Proteomes" id="UP000291562"/>
    </source>
</evidence>
<dbReference type="GO" id="GO:0005737">
    <property type="term" value="C:cytoplasm"/>
    <property type="evidence" value="ECO:0007669"/>
    <property type="project" value="UniProtKB-SubCell"/>
</dbReference>
<feature type="region of interest" description="Sigma-70 factor domain-3" evidence="6">
    <location>
        <begin position="463"/>
        <end position="539"/>
    </location>
</feature>
<keyword evidence="3 6" id="KW-0731">Sigma factor</keyword>
<dbReference type="InterPro" id="IPR007627">
    <property type="entry name" value="RNA_pol_sigma70_r2"/>
</dbReference>
<dbReference type="EMBL" id="CP035704">
    <property type="protein sequence ID" value="QBB69050.1"/>
    <property type="molecule type" value="Genomic_DNA"/>
</dbReference>
<organism evidence="11 12">
    <name type="scientific">Pseudolysobacter antarcticus</name>
    <dbReference type="NCBI Taxonomy" id="2511995"/>
    <lineage>
        <taxon>Bacteria</taxon>
        <taxon>Pseudomonadati</taxon>
        <taxon>Pseudomonadota</taxon>
        <taxon>Gammaproteobacteria</taxon>
        <taxon>Lysobacterales</taxon>
        <taxon>Rhodanobacteraceae</taxon>
        <taxon>Pseudolysobacter</taxon>
    </lineage>
</organism>
<dbReference type="GO" id="GO:0016987">
    <property type="term" value="F:sigma factor activity"/>
    <property type="evidence" value="ECO:0007669"/>
    <property type="project" value="UniProtKB-UniRule"/>
</dbReference>
<feature type="region of interest" description="Sigma-70 factor domain-4" evidence="6">
    <location>
        <begin position="552"/>
        <end position="605"/>
    </location>
</feature>
<dbReference type="PRINTS" id="PR00046">
    <property type="entry name" value="SIGMA70FCT"/>
</dbReference>
<dbReference type="InterPro" id="IPR028630">
    <property type="entry name" value="Sigma70_RpoD"/>
</dbReference>
<dbReference type="PROSITE" id="PS00716">
    <property type="entry name" value="SIGMA70_2"/>
    <property type="match status" value="1"/>
</dbReference>
<dbReference type="PANTHER" id="PTHR30603:SF60">
    <property type="entry name" value="RNA POLYMERASE SIGMA FACTOR RPOD"/>
    <property type="match status" value="1"/>
</dbReference>
<evidence type="ECO:0000256" key="7">
    <source>
        <dbReference type="SAM" id="Coils"/>
    </source>
</evidence>
<dbReference type="NCBIfam" id="NF004208">
    <property type="entry name" value="PRK05658.1"/>
    <property type="match status" value="1"/>
</dbReference>
<keyword evidence="7" id="KW-0175">Coiled coil</keyword>
<feature type="short sequence motif" description="Interaction with polymerase core subunit RpoC" evidence="6">
    <location>
        <begin position="408"/>
        <end position="411"/>
    </location>
</feature>
<dbReference type="AlphaFoldDB" id="A0A411HEY5"/>
<comment type="function">
    <text evidence="6">Sigma factors are initiation factors that promote the attachment of RNA polymerase to specific initiation sites and are then released. This sigma factor is the primary sigma factor during exponential growth.</text>
</comment>
<dbReference type="CDD" id="cd06171">
    <property type="entry name" value="Sigma70_r4"/>
    <property type="match status" value="1"/>
</dbReference>
<evidence type="ECO:0000256" key="3">
    <source>
        <dbReference type="ARBA" id="ARBA00023082"/>
    </source>
</evidence>
<evidence type="ECO:0000256" key="6">
    <source>
        <dbReference type="HAMAP-Rule" id="MF_00963"/>
    </source>
</evidence>
<proteinExistence type="inferred from homology"/>
<protein>
    <recommendedName>
        <fullName evidence="6">RNA polymerase sigma factor RpoD</fullName>
    </recommendedName>
    <alternativeName>
        <fullName evidence="6">Sigma-70</fullName>
    </alternativeName>
</protein>
<dbReference type="Gene3D" id="1.10.220.120">
    <property type="entry name" value="Sigma-70 factor, region 1.1"/>
    <property type="match status" value="1"/>
</dbReference>
<dbReference type="NCBIfam" id="TIGR02393">
    <property type="entry name" value="RpoD_Cterm"/>
    <property type="match status" value="1"/>
</dbReference>
<dbReference type="Proteomes" id="UP000291562">
    <property type="component" value="Chromosome"/>
</dbReference>
<evidence type="ECO:0000259" key="10">
    <source>
        <dbReference type="PROSITE" id="PS00716"/>
    </source>
</evidence>
<dbReference type="PROSITE" id="PS00715">
    <property type="entry name" value="SIGMA70_1"/>
    <property type="match status" value="1"/>
</dbReference>
<feature type="domain" description="RNA polymerase sigma-70" evidence="10">
    <location>
        <begin position="577"/>
        <end position="603"/>
    </location>
</feature>
<keyword evidence="5 6" id="KW-0804">Transcription</keyword>
<dbReference type="InterPro" id="IPR042189">
    <property type="entry name" value="RNA_pol_sigma_70_r1_1_sf"/>
</dbReference>
<dbReference type="SUPFAM" id="SSF88946">
    <property type="entry name" value="Sigma2 domain of RNA polymerase sigma factors"/>
    <property type="match status" value="1"/>
</dbReference>
<evidence type="ECO:0000256" key="2">
    <source>
        <dbReference type="ARBA" id="ARBA00023015"/>
    </source>
</evidence>
<comment type="subunit">
    <text evidence="6">Interacts transiently with the RNA polymerase catalytic core.</text>
</comment>
<dbReference type="SUPFAM" id="SSF88659">
    <property type="entry name" value="Sigma3 and sigma4 domains of RNA polymerase sigma factors"/>
    <property type="match status" value="2"/>
</dbReference>
<dbReference type="InterPro" id="IPR007127">
    <property type="entry name" value="RNA_pol_sigma_70_r1_1"/>
</dbReference>
<dbReference type="RefSeq" id="WP_129831305.1">
    <property type="nucleotide sequence ID" value="NZ_CP035704.1"/>
</dbReference>
<dbReference type="InterPro" id="IPR000943">
    <property type="entry name" value="RNA_pol_sigma70"/>
</dbReference>
<dbReference type="InterPro" id="IPR050239">
    <property type="entry name" value="Sigma-70_RNA_pol_init_factors"/>
</dbReference>
<dbReference type="InterPro" id="IPR007624">
    <property type="entry name" value="RNA_pol_sigma70_r3"/>
</dbReference>
<evidence type="ECO:0000259" key="9">
    <source>
        <dbReference type="PROSITE" id="PS00715"/>
    </source>
</evidence>
<dbReference type="GO" id="GO:0006352">
    <property type="term" value="P:DNA-templated transcription initiation"/>
    <property type="evidence" value="ECO:0007669"/>
    <property type="project" value="UniProtKB-UniRule"/>
</dbReference>
<feature type="region of interest" description="Disordered" evidence="8">
    <location>
        <begin position="191"/>
        <end position="221"/>
    </location>
</feature>
<dbReference type="Gene3D" id="1.10.601.10">
    <property type="entry name" value="RNA Polymerase Primary Sigma Factor"/>
    <property type="match status" value="1"/>
</dbReference>
<dbReference type="InterPro" id="IPR013324">
    <property type="entry name" value="RNA_pol_sigma_r3/r4-like"/>
</dbReference>
<dbReference type="InterPro" id="IPR013325">
    <property type="entry name" value="RNA_pol_sigma_r2"/>
</dbReference>
<dbReference type="NCBIfam" id="TIGR02937">
    <property type="entry name" value="sigma70-ECF"/>
    <property type="match status" value="1"/>
</dbReference>
<feature type="compositionally biased region" description="Acidic residues" evidence="8">
    <location>
        <begin position="191"/>
        <end position="211"/>
    </location>
</feature>
<dbReference type="InterPro" id="IPR007630">
    <property type="entry name" value="RNA_pol_sigma70_r4"/>
</dbReference>
<dbReference type="InterPro" id="IPR007631">
    <property type="entry name" value="RNA_pol_sigma_70_non-ess"/>
</dbReference>
<dbReference type="OrthoDB" id="9809557at2"/>
<keyword evidence="2 6" id="KW-0805">Transcription regulation</keyword>
<keyword evidence="4 6" id="KW-0238">DNA-binding</keyword>
<dbReference type="FunFam" id="1.10.10.10:FF:000004">
    <property type="entry name" value="RNA polymerase sigma factor SigA"/>
    <property type="match status" value="1"/>
</dbReference>
<feature type="region of interest" description="Sigma-70 factor domain-2" evidence="6">
    <location>
        <begin position="384"/>
        <end position="454"/>
    </location>
</feature>
<evidence type="ECO:0000256" key="4">
    <source>
        <dbReference type="ARBA" id="ARBA00023125"/>
    </source>
</evidence>
<name>A0A411HEY5_9GAMM</name>
<feature type="domain" description="RNA polymerase sigma-70" evidence="9">
    <location>
        <begin position="408"/>
        <end position="421"/>
    </location>
</feature>
<dbReference type="InterPro" id="IPR036388">
    <property type="entry name" value="WH-like_DNA-bd_sf"/>
</dbReference>
<dbReference type="FunFam" id="1.10.601.10:FF:000002">
    <property type="entry name" value="RNA polymerase sigma factor RpoD"/>
    <property type="match status" value="1"/>
</dbReference>
<dbReference type="Pfam" id="PF03979">
    <property type="entry name" value="Sigma70_r1_1"/>
    <property type="match status" value="1"/>
</dbReference>
<feature type="coiled-coil region" evidence="7">
    <location>
        <begin position="335"/>
        <end position="383"/>
    </location>
</feature>
<dbReference type="Pfam" id="PF04542">
    <property type="entry name" value="Sigma70_r2"/>
    <property type="match status" value="1"/>
</dbReference>
<dbReference type="Pfam" id="PF04539">
    <property type="entry name" value="Sigma70_r3"/>
    <property type="match status" value="1"/>
</dbReference>
<dbReference type="Gene3D" id="1.10.10.10">
    <property type="entry name" value="Winged helix-like DNA-binding domain superfamily/Winged helix DNA-binding domain"/>
    <property type="match status" value="2"/>
</dbReference>